<evidence type="ECO:0000256" key="1">
    <source>
        <dbReference type="SAM" id="SignalP"/>
    </source>
</evidence>
<feature type="signal peptide" evidence="1">
    <location>
        <begin position="1"/>
        <end position="19"/>
    </location>
</feature>
<accession>A0A3R6Y2L4</accession>
<dbReference type="PANTHER" id="PTHR34859">
    <property type="entry name" value="UNNAMED PRODUCT"/>
    <property type="match status" value="1"/>
</dbReference>
<dbReference type="EMBL" id="QUTH01001334">
    <property type="protein sequence ID" value="RHZ30892.1"/>
    <property type="molecule type" value="Genomic_DNA"/>
</dbReference>
<comment type="caution">
    <text evidence="2">The sequence shown here is derived from an EMBL/GenBank/DDBJ whole genome shotgun (WGS) entry which is preliminary data.</text>
</comment>
<evidence type="ECO:0000313" key="2">
    <source>
        <dbReference type="EMBL" id="RHZ30892.1"/>
    </source>
</evidence>
<gene>
    <name evidence="2" type="ORF">DYB37_011413</name>
</gene>
<name>A0A3R6Y2L4_APHAT</name>
<dbReference type="Proteomes" id="UP000285430">
    <property type="component" value="Unassembled WGS sequence"/>
</dbReference>
<dbReference type="VEuPathDB" id="FungiDB:H257_16366"/>
<evidence type="ECO:0008006" key="4">
    <source>
        <dbReference type="Google" id="ProtNLM"/>
    </source>
</evidence>
<dbReference type="AlphaFoldDB" id="A0A3R6Y2L4"/>
<dbReference type="PANTHER" id="PTHR34859:SF2">
    <property type="entry name" value="LYSM DOMAIN-CONTAINING PROTEIN"/>
    <property type="match status" value="1"/>
</dbReference>
<reference evidence="2 3" key="1">
    <citation type="submission" date="2018-08" db="EMBL/GenBank/DDBJ databases">
        <title>Aphanomyces genome sequencing and annotation.</title>
        <authorList>
            <person name="Minardi D."/>
            <person name="Oidtmann B."/>
            <person name="Van Der Giezen M."/>
            <person name="Studholme D.J."/>
        </authorList>
    </citation>
    <scope>NUCLEOTIDE SEQUENCE [LARGE SCALE GENOMIC DNA]</scope>
    <source>
        <strain evidence="2 3">Da</strain>
    </source>
</reference>
<evidence type="ECO:0000313" key="3">
    <source>
        <dbReference type="Proteomes" id="UP000285430"/>
    </source>
</evidence>
<sequence>MKFTLVCALVLAAVASVVAQNDTVPAGFVVFDHGLVVATGPPLGGDLESAVESASLVDIVQDFELVVRNGMQDFKTITSLVQLIQTIATSGLTVDNGMQFVSSIQNAIQIGALRVKEGKDLVKDIKDIVAQGQLAGPQAVADIKKALQRDMKPATAADLISDLQKVIQNSSNDVTTTLNLVKLIQSIQRDGLDLNNGQILVQDIQKAIAAGFLHLKDGANLVGTIQDIVKDGMTLQDGALVADAIQQALQAALAPFDPLPMACRRKGEDRGAGTFVQNQCEMGEEAYGALCYPTCKEGYEKVGCCICRKKGCSGVEGVTDIGVSCTKPAAYGRGVGYALWQEDKCKADNAGTCDKYGLMWYPHCQPGFHRVGCCICSPDCPAGTNDDGAFCRKDSYGVGVGVSRLGCPAGKDKSGVMCYPPCAPTLIGNGPVCWPQCFGATPFKCGLFCTSTASTCFSTSIEILGSTVKVALSLVDQDFSGAGSSAAQGVGNVLKISECPAYPATPLP</sequence>
<feature type="chain" id="PRO_5018546847" description="Secreted protein" evidence="1">
    <location>
        <begin position="20"/>
        <end position="508"/>
    </location>
</feature>
<protein>
    <recommendedName>
        <fullName evidence="4">Secreted protein</fullName>
    </recommendedName>
</protein>
<proteinExistence type="predicted"/>
<organism evidence="2 3">
    <name type="scientific">Aphanomyces astaci</name>
    <name type="common">Crayfish plague agent</name>
    <dbReference type="NCBI Taxonomy" id="112090"/>
    <lineage>
        <taxon>Eukaryota</taxon>
        <taxon>Sar</taxon>
        <taxon>Stramenopiles</taxon>
        <taxon>Oomycota</taxon>
        <taxon>Saprolegniomycetes</taxon>
        <taxon>Saprolegniales</taxon>
        <taxon>Verrucalvaceae</taxon>
        <taxon>Aphanomyces</taxon>
    </lineage>
</organism>
<keyword evidence="1" id="KW-0732">Signal</keyword>